<dbReference type="AlphaFoldDB" id="A0A383DGH4"/>
<dbReference type="PANTHER" id="PTHR12993">
    <property type="entry name" value="N-ACETYLGLUCOSAMINYL-PHOSPHATIDYLINOSITOL DE-N-ACETYLASE-RELATED"/>
    <property type="match status" value="1"/>
</dbReference>
<dbReference type="GO" id="GO:0016811">
    <property type="term" value="F:hydrolase activity, acting on carbon-nitrogen (but not peptide) bonds, in linear amides"/>
    <property type="evidence" value="ECO:0007669"/>
    <property type="project" value="TreeGrafter"/>
</dbReference>
<gene>
    <name evidence="1" type="ORF">METZ01_LOCUS495822</name>
</gene>
<sequence>MDPSAKPVLVIAPHPDDEILGVGGTIAKYTNMGWPVTVLTVSGHTPPLYSSGVYEKTVEEALRAHALVGVTDSRFLELPCTMLGTVPVHELNGLILEAVRSVEPAIVLCPYPDRHIDHRLIFDAAMVATRPVDVGS</sequence>
<accession>A0A383DGH4</accession>
<dbReference type="PANTHER" id="PTHR12993:SF11">
    <property type="entry name" value="N-ACETYLGLUCOSAMINYL-PHOSPHATIDYLINOSITOL DE-N-ACETYLASE"/>
    <property type="match status" value="1"/>
</dbReference>
<dbReference type="InterPro" id="IPR024078">
    <property type="entry name" value="LmbE-like_dom_sf"/>
</dbReference>
<dbReference type="SUPFAM" id="SSF102588">
    <property type="entry name" value="LmbE-like"/>
    <property type="match status" value="1"/>
</dbReference>
<dbReference type="InterPro" id="IPR003737">
    <property type="entry name" value="GlcNAc_PI_deacetylase-related"/>
</dbReference>
<protein>
    <recommendedName>
        <fullName evidence="2">PIG-L family deacetylase</fullName>
    </recommendedName>
</protein>
<dbReference type="Gene3D" id="3.40.50.10320">
    <property type="entry name" value="LmbE-like"/>
    <property type="match status" value="1"/>
</dbReference>
<name>A0A383DGH4_9ZZZZ</name>
<proteinExistence type="predicted"/>
<evidence type="ECO:0008006" key="2">
    <source>
        <dbReference type="Google" id="ProtNLM"/>
    </source>
</evidence>
<evidence type="ECO:0000313" key="1">
    <source>
        <dbReference type="EMBL" id="SVE42968.1"/>
    </source>
</evidence>
<dbReference type="EMBL" id="UINC01216716">
    <property type="protein sequence ID" value="SVE42968.1"/>
    <property type="molecule type" value="Genomic_DNA"/>
</dbReference>
<reference evidence="1" key="1">
    <citation type="submission" date="2018-05" db="EMBL/GenBank/DDBJ databases">
        <authorList>
            <person name="Lanie J.A."/>
            <person name="Ng W.-L."/>
            <person name="Kazmierczak K.M."/>
            <person name="Andrzejewski T.M."/>
            <person name="Davidsen T.M."/>
            <person name="Wayne K.J."/>
            <person name="Tettelin H."/>
            <person name="Glass J.I."/>
            <person name="Rusch D."/>
            <person name="Podicherti R."/>
            <person name="Tsui H.-C.T."/>
            <person name="Winkler M.E."/>
        </authorList>
    </citation>
    <scope>NUCLEOTIDE SEQUENCE</scope>
</reference>
<dbReference type="Pfam" id="PF02585">
    <property type="entry name" value="PIG-L"/>
    <property type="match status" value="1"/>
</dbReference>
<feature type="non-terminal residue" evidence="1">
    <location>
        <position position="136"/>
    </location>
</feature>
<organism evidence="1">
    <name type="scientific">marine metagenome</name>
    <dbReference type="NCBI Taxonomy" id="408172"/>
    <lineage>
        <taxon>unclassified sequences</taxon>
        <taxon>metagenomes</taxon>
        <taxon>ecological metagenomes</taxon>
    </lineage>
</organism>